<dbReference type="Gene3D" id="1.10.3460.10">
    <property type="entry name" value="Chlorophyll a/b binding protein domain"/>
    <property type="match status" value="1"/>
</dbReference>
<feature type="region of interest" description="Disordered" evidence="1">
    <location>
        <begin position="1"/>
        <end position="57"/>
    </location>
</feature>
<evidence type="ECO:0000313" key="2">
    <source>
        <dbReference type="EMBL" id="CAE0507582.1"/>
    </source>
</evidence>
<proteinExistence type="predicted"/>
<dbReference type="AlphaFoldDB" id="A0A7S3RAS2"/>
<dbReference type="GO" id="GO:0009507">
    <property type="term" value="C:chloroplast"/>
    <property type="evidence" value="ECO:0007669"/>
    <property type="project" value="UniProtKB-SubCell"/>
</dbReference>
<sequence length="218" mass="23341">MALLTKLNVPGMNLKPSMLARPSLPRRSPVCKAQEGDSKPEASTSSSSSQPSASAPESLEWAKPIIAFLESENVKPSDLTSKLTSSDLYQQYGKEFFEGPVGSKSTGWNEIPETVNGRAAMIGFLTAVTGEIFSGSSFLAQFADHPQTVLVTVGLLTVATIIPIAKGTEGNYLSSLYDTYALPEDLFTEKLERVHGRLAMLGLIGLITIELFKGSALL</sequence>
<gene>
    <name evidence="2" type="ORF">DTER00134_LOCUS22659</name>
</gene>
<evidence type="ECO:0000256" key="1">
    <source>
        <dbReference type="SAM" id="MobiDB-lite"/>
    </source>
</evidence>
<dbReference type="EMBL" id="HBIP01037595">
    <property type="protein sequence ID" value="CAE0507582.1"/>
    <property type="molecule type" value="Transcribed_RNA"/>
</dbReference>
<feature type="compositionally biased region" description="Low complexity" evidence="1">
    <location>
        <begin position="41"/>
        <end position="57"/>
    </location>
</feature>
<protein>
    <recommendedName>
        <fullName evidence="3">Chlorophyll a-b binding protein, chloroplastic</fullName>
    </recommendedName>
</protein>
<dbReference type="SUPFAM" id="SSF103511">
    <property type="entry name" value="Chlorophyll a-b binding protein"/>
    <property type="match status" value="1"/>
</dbReference>
<accession>A0A7S3RAS2</accession>
<reference evidence="2" key="1">
    <citation type="submission" date="2021-01" db="EMBL/GenBank/DDBJ databases">
        <authorList>
            <person name="Corre E."/>
            <person name="Pelletier E."/>
            <person name="Niang G."/>
            <person name="Scheremetjew M."/>
            <person name="Finn R."/>
            <person name="Kale V."/>
            <person name="Holt S."/>
            <person name="Cochrane G."/>
            <person name="Meng A."/>
            <person name="Brown T."/>
            <person name="Cohen L."/>
        </authorList>
    </citation>
    <scope>NUCLEOTIDE SEQUENCE</scope>
    <source>
        <strain evidence="2">CCMP1320</strain>
    </source>
</reference>
<organism evidence="2">
    <name type="scientific">Dunaliella tertiolecta</name>
    <name type="common">Green alga</name>
    <dbReference type="NCBI Taxonomy" id="3047"/>
    <lineage>
        <taxon>Eukaryota</taxon>
        <taxon>Viridiplantae</taxon>
        <taxon>Chlorophyta</taxon>
        <taxon>core chlorophytes</taxon>
        <taxon>Chlorophyceae</taxon>
        <taxon>CS clade</taxon>
        <taxon>Chlamydomonadales</taxon>
        <taxon>Dunaliellaceae</taxon>
        <taxon>Dunaliella</taxon>
    </lineage>
</organism>
<name>A0A7S3RAS2_DUNTE</name>
<evidence type="ECO:0008006" key="3">
    <source>
        <dbReference type="Google" id="ProtNLM"/>
    </source>
</evidence>